<protein>
    <submittedName>
        <fullName evidence="1">Uncharacterized protein DUF1684</fullName>
    </submittedName>
</protein>
<comment type="caution">
    <text evidence="1">The sequence shown here is derived from an EMBL/GenBank/DDBJ whole genome shotgun (WGS) entry which is preliminary data.</text>
</comment>
<organism evidence="1 2">
    <name type="scientific">Jejuia pallidilutea</name>
    <dbReference type="NCBI Taxonomy" id="504487"/>
    <lineage>
        <taxon>Bacteria</taxon>
        <taxon>Pseudomonadati</taxon>
        <taxon>Bacteroidota</taxon>
        <taxon>Flavobacteriia</taxon>
        <taxon>Flavobacteriales</taxon>
        <taxon>Flavobacteriaceae</taxon>
        <taxon>Jejuia</taxon>
    </lineage>
</organism>
<dbReference type="PANTHER" id="PTHR41913:SF1">
    <property type="entry name" value="DUF1684 DOMAIN-CONTAINING PROTEIN"/>
    <property type="match status" value="1"/>
</dbReference>
<dbReference type="InterPro" id="IPR012467">
    <property type="entry name" value="DUF1684"/>
</dbReference>
<evidence type="ECO:0000313" key="2">
    <source>
        <dbReference type="Proteomes" id="UP000251545"/>
    </source>
</evidence>
<dbReference type="AlphaFoldDB" id="A0A362XBJ1"/>
<name>A0A362XBJ1_9FLAO</name>
<sequence>MKALKLFGRYPFGSGFPLYLFKTFYLKRHCKRSEAISLIARDYFVVPPRNGATFVKVLKRMSLQSLAQTYQPRLCKALIPLVCALVMFCVSCQQKKRPILGDTQFQKELNAFYKDASTSPLKKKDRKNFEGLDFFKFDSAYIVTANFKRTPDEVPFEMKTTTDRRPMYVKYGEVTFQLKGETFTLDVFENLDYKAQEDYEPFLFLPFLDETNGLESYGGGRYIDTEMPQGNTLTINFNEAYNPYCAYNDKYSCPIVPRQNYLKTRVEAGVMAFGK</sequence>
<dbReference type="Proteomes" id="UP000251545">
    <property type="component" value="Unassembled WGS sequence"/>
</dbReference>
<dbReference type="EMBL" id="PVEO01000006">
    <property type="protein sequence ID" value="PQV47898.1"/>
    <property type="molecule type" value="Genomic_DNA"/>
</dbReference>
<gene>
    <name evidence="1" type="ORF">CLV33_106218</name>
</gene>
<accession>A0A362XBJ1</accession>
<dbReference type="RefSeq" id="WP_317045173.1">
    <property type="nucleotide sequence ID" value="NZ_BBNR01000013.1"/>
</dbReference>
<proteinExistence type="predicted"/>
<dbReference type="Pfam" id="PF07920">
    <property type="entry name" value="DUF1684"/>
    <property type="match status" value="1"/>
</dbReference>
<dbReference type="PANTHER" id="PTHR41913">
    <property type="entry name" value="DUF1684 DOMAIN-CONTAINING PROTEIN"/>
    <property type="match status" value="1"/>
</dbReference>
<evidence type="ECO:0000313" key="1">
    <source>
        <dbReference type="EMBL" id="PQV47898.1"/>
    </source>
</evidence>
<reference evidence="1 2" key="1">
    <citation type="submission" date="2018-02" db="EMBL/GenBank/DDBJ databases">
        <title>Genomic Encyclopedia of Archaeal and Bacterial Type Strains, Phase II (KMG-II): from individual species to whole genera.</title>
        <authorList>
            <person name="Goeker M."/>
        </authorList>
    </citation>
    <scope>NUCLEOTIDE SEQUENCE [LARGE SCALE GENOMIC DNA]</scope>
    <source>
        <strain evidence="1 2">DSM 21165</strain>
    </source>
</reference>